<protein>
    <recommendedName>
        <fullName evidence="6">DUF935 family protein</fullName>
    </recommendedName>
</protein>
<proteinExistence type="predicted"/>
<dbReference type="InterPro" id="IPR006528">
    <property type="entry name" value="Phage_head_morphogenesis_dom"/>
</dbReference>
<dbReference type="Proteomes" id="UP001549047">
    <property type="component" value="Unassembled WGS sequence"/>
</dbReference>
<keyword evidence="1" id="KW-0175">Coiled coil</keyword>
<dbReference type="Pfam" id="PF04233">
    <property type="entry name" value="Phage_Mu_F"/>
    <property type="match status" value="1"/>
</dbReference>
<evidence type="ECO:0000259" key="2">
    <source>
        <dbReference type="Pfam" id="PF04233"/>
    </source>
</evidence>
<evidence type="ECO:0000313" key="5">
    <source>
        <dbReference type="Proteomes" id="UP001549047"/>
    </source>
</evidence>
<dbReference type="Pfam" id="PF18810">
    <property type="entry name" value="PBECR2"/>
    <property type="match status" value="1"/>
</dbReference>
<evidence type="ECO:0008006" key="6">
    <source>
        <dbReference type="Google" id="ProtNLM"/>
    </source>
</evidence>
<feature type="coiled-coil region" evidence="1">
    <location>
        <begin position="353"/>
        <end position="380"/>
    </location>
</feature>
<name>A0ABV2ITE9_9HYPH</name>
<dbReference type="EMBL" id="JBEPMB010000001">
    <property type="protein sequence ID" value="MET3611752.1"/>
    <property type="molecule type" value="Genomic_DNA"/>
</dbReference>
<dbReference type="RefSeq" id="WP_354553975.1">
    <property type="nucleotide sequence ID" value="NZ_JBEPMB010000001.1"/>
</dbReference>
<organism evidence="4 5">
    <name type="scientific">Rhizobium aquaticum</name>
    <dbReference type="NCBI Taxonomy" id="1549636"/>
    <lineage>
        <taxon>Bacteria</taxon>
        <taxon>Pseudomonadati</taxon>
        <taxon>Pseudomonadota</taxon>
        <taxon>Alphaproteobacteria</taxon>
        <taxon>Hyphomicrobiales</taxon>
        <taxon>Rhizobiaceae</taxon>
        <taxon>Rhizobium/Agrobacterium group</taxon>
        <taxon>Rhizobium</taxon>
    </lineage>
</organism>
<sequence>MTATTDTKTEEPRKNMPASAATLIADAKNDITIPYYSGALLHQDDTLIQRGGGKGLKIYDEIERDTHAFAMLQKRKKTLLAREWQIKAASDSPRDIAAADFCREALKALPFDSICEGLLDATLKGYAVSEIVWQRSGNRIVPEKIVSHDQRRFAFDETWRPRLLTWTNMRDGIELPERKFIVHRFGVKGNNPYGLGLGTRLFWPVLFKREGITFWLHFLEKFASPTVMGMTPYGTLNDEQVKLLNTLRQLRSSSAITVPIGTDIKFLEAARGGTVHYQDFLAYWDKQISITVTGETLTTDIGNVGSRAAAQTHEEMLALLVDSDADLLSDTLKAQLLTWLVDYNYPGAGVPDIWRVRAKNEKAEAEVGEAKAKAATAVNDALLGVLATAGQIDDDDFAREYITSFGLTDHLSNTAIDRLVEARFAFMDGGKRGRDLRQMADNNPVFAALFSEPRKKKLRLNEHVCFATRDPRAVGLADQLEEATGNHFDRRIDAVKHALDEAADLPAAARAILELGAKWSPIALGNVIGDALQLAGLQGREAVFLDSEPGASFAQVDAFNQPFKEQIDFFSQKRGKPTNAWTDAMRGVHDRRFVVAGATDLDMLSDFQTVIAKAIEDGTTLDRFRQDFDQIVARYGWSYKGERGWRTRVIFETNIRTSYMAGRLKQMLDPDVVKLRPFWEYREGETRTPMTPRPLHLAWHGKVLRYDDPWWISHYPPNDWLCSCGVRTLSLADLQRLGKDGPDEAPDDGTRPFVDPVTGKLIEIPAGVGYGWDYMPGAQWEAGLVPSALMQEGAPSFGNPRHAVEIDTPEPIDDLVKNAKLFKSTPMQEGLKPEDYVDAFLQAFGAKRGEAVLFTDVAGDVIPISDQLFKDAQGQMKVMKRGRNILTPLMAETLLDPDEIWIGVASKSDPINPDVEELIVDRRYIRVDPRNGIQVVFEIGQRFWEAVTSYNPTTKKGEPDFKAIDKRRGGKLLYKRPTK</sequence>
<feature type="domain" description="Phage head morphogenesis" evidence="2">
    <location>
        <begin position="606"/>
        <end position="726"/>
    </location>
</feature>
<evidence type="ECO:0000259" key="3">
    <source>
        <dbReference type="Pfam" id="PF18810"/>
    </source>
</evidence>
<evidence type="ECO:0000256" key="1">
    <source>
        <dbReference type="SAM" id="Coils"/>
    </source>
</evidence>
<dbReference type="InterPro" id="IPR009279">
    <property type="entry name" value="Portal_Mu"/>
</dbReference>
<feature type="domain" description="Phage-Barnase-EndoU-ColicinE5/D-RelE like nuclease 2" evidence="3">
    <location>
        <begin position="839"/>
        <end position="975"/>
    </location>
</feature>
<dbReference type="InterPro" id="IPR041110">
    <property type="entry name" value="PBECR2"/>
</dbReference>
<keyword evidence="5" id="KW-1185">Reference proteome</keyword>
<gene>
    <name evidence="4" type="ORF">ABID16_000057</name>
</gene>
<accession>A0ABV2ITE9</accession>
<evidence type="ECO:0000313" key="4">
    <source>
        <dbReference type="EMBL" id="MET3611752.1"/>
    </source>
</evidence>
<dbReference type="Pfam" id="PF06074">
    <property type="entry name" value="Portal_Mu"/>
    <property type="match status" value="1"/>
</dbReference>
<comment type="caution">
    <text evidence="4">The sequence shown here is derived from an EMBL/GenBank/DDBJ whole genome shotgun (WGS) entry which is preliminary data.</text>
</comment>
<reference evidence="4 5" key="1">
    <citation type="submission" date="2024-06" db="EMBL/GenBank/DDBJ databases">
        <title>Genomic Encyclopedia of Type Strains, Phase IV (KMG-IV): sequencing the most valuable type-strain genomes for metagenomic binning, comparative biology and taxonomic classification.</title>
        <authorList>
            <person name="Goeker M."/>
        </authorList>
    </citation>
    <scope>NUCLEOTIDE SEQUENCE [LARGE SCALE GENOMIC DNA]</scope>
    <source>
        <strain evidence="4 5">DSM 29780</strain>
    </source>
</reference>